<reference evidence="5 6" key="1">
    <citation type="submission" date="2016-11" db="EMBL/GenBank/DDBJ databases">
        <title>The macronuclear genome of Stentor coeruleus: a giant cell with tiny introns.</title>
        <authorList>
            <person name="Slabodnick M."/>
            <person name="Ruby J.G."/>
            <person name="Reiff S.B."/>
            <person name="Swart E.C."/>
            <person name="Gosai S."/>
            <person name="Prabakaran S."/>
            <person name="Witkowska E."/>
            <person name="Larue G.E."/>
            <person name="Fisher S."/>
            <person name="Freeman R.M."/>
            <person name="Gunawardena J."/>
            <person name="Chu W."/>
            <person name="Stover N.A."/>
            <person name="Gregory B.D."/>
            <person name="Nowacki M."/>
            <person name="Derisi J."/>
            <person name="Roy S.W."/>
            <person name="Marshall W.F."/>
            <person name="Sood P."/>
        </authorList>
    </citation>
    <scope>NUCLEOTIDE SEQUENCE [LARGE SCALE GENOMIC DNA]</scope>
    <source>
        <strain evidence="5">WM001</strain>
    </source>
</reference>
<dbReference type="InterPro" id="IPR050630">
    <property type="entry name" value="WD_repeat_EMAP"/>
</dbReference>
<dbReference type="PANTHER" id="PTHR13720:SF33">
    <property type="entry name" value="HELP DOMAIN-CONTAINING PROTEIN"/>
    <property type="match status" value="1"/>
</dbReference>
<evidence type="ECO:0000313" key="6">
    <source>
        <dbReference type="Proteomes" id="UP000187209"/>
    </source>
</evidence>
<evidence type="ECO:0000313" key="5">
    <source>
        <dbReference type="EMBL" id="OMJ90677.1"/>
    </source>
</evidence>
<protein>
    <recommendedName>
        <fullName evidence="4">EML-like second beta-propeller domain-containing protein</fullName>
    </recommendedName>
</protein>
<dbReference type="GO" id="GO:0008017">
    <property type="term" value="F:microtubule binding"/>
    <property type="evidence" value="ECO:0007669"/>
    <property type="project" value="TreeGrafter"/>
</dbReference>
<accession>A0A1R2CNV7</accession>
<gene>
    <name evidence="5" type="ORF">SteCoe_6960</name>
</gene>
<dbReference type="AlphaFoldDB" id="A0A1R2CNV7"/>
<proteinExistence type="predicted"/>
<dbReference type="InterPro" id="IPR055442">
    <property type="entry name" value="Beta-prop_EML-like_2nd"/>
</dbReference>
<comment type="caution">
    <text evidence="5">The sequence shown here is derived from an EMBL/GenBank/DDBJ whole genome shotgun (WGS) entry which is preliminary data.</text>
</comment>
<dbReference type="InterPro" id="IPR001680">
    <property type="entry name" value="WD40_rpt"/>
</dbReference>
<dbReference type="PROSITE" id="PS50294">
    <property type="entry name" value="WD_REPEATS_REGION"/>
    <property type="match status" value="1"/>
</dbReference>
<dbReference type="SMART" id="SM00320">
    <property type="entry name" value="WD40"/>
    <property type="match status" value="5"/>
</dbReference>
<dbReference type="InterPro" id="IPR015943">
    <property type="entry name" value="WD40/YVTN_repeat-like_dom_sf"/>
</dbReference>
<dbReference type="Pfam" id="PF00400">
    <property type="entry name" value="WD40"/>
    <property type="match status" value="1"/>
</dbReference>
<evidence type="ECO:0000256" key="3">
    <source>
        <dbReference type="PROSITE-ProRule" id="PRU00221"/>
    </source>
</evidence>
<keyword evidence="1 3" id="KW-0853">WD repeat</keyword>
<organism evidence="5 6">
    <name type="scientific">Stentor coeruleus</name>
    <dbReference type="NCBI Taxonomy" id="5963"/>
    <lineage>
        <taxon>Eukaryota</taxon>
        <taxon>Sar</taxon>
        <taxon>Alveolata</taxon>
        <taxon>Ciliophora</taxon>
        <taxon>Postciliodesmatophora</taxon>
        <taxon>Heterotrichea</taxon>
        <taxon>Heterotrichida</taxon>
        <taxon>Stentoridae</taxon>
        <taxon>Stentor</taxon>
    </lineage>
</organism>
<evidence type="ECO:0000256" key="2">
    <source>
        <dbReference type="ARBA" id="ARBA00022737"/>
    </source>
</evidence>
<dbReference type="InterPro" id="IPR036322">
    <property type="entry name" value="WD40_repeat_dom_sf"/>
</dbReference>
<dbReference type="EMBL" id="MPUH01000098">
    <property type="protein sequence ID" value="OMJ90677.1"/>
    <property type="molecule type" value="Genomic_DNA"/>
</dbReference>
<evidence type="ECO:0000259" key="4">
    <source>
        <dbReference type="Pfam" id="PF23414"/>
    </source>
</evidence>
<feature type="domain" description="EML-like second beta-propeller" evidence="4">
    <location>
        <begin position="444"/>
        <end position="666"/>
    </location>
</feature>
<dbReference type="Gene3D" id="2.130.10.10">
    <property type="entry name" value="YVTN repeat-like/Quinoprotein amine dehydrogenase"/>
    <property type="match status" value="2"/>
</dbReference>
<sequence length="674" mass="76354">MGCGGIISTSNKTSEITKKADLIILSNPREENEKINFDKDLEKEGCLESNRKGKPALLTSKKKTKHWLFEVEEVQTTEAAAFKPWHGLYKPPEGIVQRNKKELDIDLEIEHIYGFNCVGSRNNVFFCKNPEFIVFPAGTLGIVLDINNNKQKIFREHEDEITALTYNPINDIVATADKRHSIFIWNTSKLQTINMHKISEKGTLSLSFTLSGDILILLSASFKISIYKWATFDCISSLTITNHKIYSVQCSKFENIASIIGEKYAGFLLPNYTIEKGIFGAKGKICNMVCSTWIDKKCYTGGTNGQIYIWIPPTLEAAYQIFELGVTIHAIKIHKDDIICSGADRNIMILGAKMEFKRKISLEAYAKSIDFIDENILVGLATGIIGIINEEFKELVWGFNCNVSDICICSDTILFVSGFCEVNIIDYTKFIRIGKINERVIKVLANRFDTDMQVTSLEYAPNKEHLAIGTSKGVIEIYHYLNNYRGIIGIPIDSKSINKLKYSNDESYLCCACENNIIILETNEYSIVEQCSLYGIIRSLDWDTENTSIQASTNLNELCYYAIDGPEFFGSSKIYATWTSKIGWPLAVYQENQNEFSHIVSVSSSKNLDYLAFGDDWGFIHLSLFPASKKTKKIKAHESQVDLTLWTQDNEKMFSLGNKCMIQWKIVKNNKNFN</sequence>
<dbReference type="SUPFAM" id="SSF50978">
    <property type="entry name" value="WD40 repeat-like"/>
    <property type="match status" value="2"/>
</dbReference>
<dbReference type="PROSITE" id="PS50082">
    <property type="entry name" value="WD_REPEATS_2"/>
    <property type="match status" value="1"/>
</dbReference>
<dbReference type="Proteomes" id="UP000187209">
    <property type="component" value="Unassembled WGS sequence"/>
</dbReference>
<dbReference type="OrthoDB" id="10251741at2759"/>
<evidence type="ECO:0000256" key="1">
    <source>
        <dbReference type="ARBA" id="ARBA00022574"/>
    </source>
</evidence>
<feature type="repeat" description="WD" evidence="3">
    <location>
        <begin position="154"/>
        <end position="195"/>
    </location>
</feature>
<dbReference type="Pfam" id="PF23414">
    <property type="entry name" value="Beta-prop_EML_2"/>
    <property type="match status" value="1"/>
</dbReference>
<keyword evidence="2" id="KW-0677">Repeat</keyword>
<dbReference type="PANTHER" id="PTHR13720">
    <property type="entry name" value="WD-40 REPEAT PROTEIN"/>
    <property type="match status" value="1"/>
</dbReference>
<keyword evidence="6" id="KW-1185">Reference proteome</keyword>
<name>A0A1R2CNV7_9CILI</name>